<name>A0A841H159_9BACT</name>
<dbReference type="Pfam" id="PF00982">
    <property type="entry name" value="Glyco_transf_20"/>
    <property type="match status" value="1"/>
</dbReference>
<feature type="compositionally biased region" description="Low complexity" evidence="2">
    <location>
        <begin position="494"/>
        <end position="503"/>
    </location>
</feature>
<evidence type="ECO:0000313" key="3">
    <source>
        <dbReference type="EMBL" id="MBB6071649.1"/>
    </source>
</evidence>
<dbReference type="GO" id="GO:0005992">
    <property type="term" value="P:trehalose biosynthetic process"/>
    <property type="evidence" value="ECO:0007669"/>
    <property type="project" value="InterPro"/>
</dbReference>
<keyword evidence="3" id="KW-0328">Glycosyltransferase</keyword>
<feature type="region of interest" description="Disordered" evidence="2">
    <location>
        <begin position="494"/>
        <end position="522"/>
    </location>
</feature>
<dbReference type="EC" id="2.4.1.15" evidence="3"/>
<dbReference type="GO" id="GO:0005829">
    <property type="term" value="C:cytosol"/>
    <property type="evidence" value="ECO:0007669"/>
    <property type="project" value="TreeGrafter"/>
</dbReference>
<comment type="similarity">
    <text evidence="1">Belongs to the glycosyltransferase 20 family.</text>
</comment>
<dbReference type="InterPro" id="IPR001830">
    <property type="entry name" value="Glyco_trans_20"/>
</dbReference>
<keyword evidence="4" id="KW-1185">Reference proteome</keyword>
<evidence type="ECO:0000256" key="2">
    <source>
        <dbReference type="SAM" id="MobiDB-lite"/>
    </source>
</evidence>
<gene>
    <name evidence="3" type="ORF">HNQ61_003277</name>
</gene>
<dbReference type="PANTHER" id="PTHR10788:SF106">
    <property type="entry name" value="BCDNA.GH08860"/>
    <property type="match status" value="1"/>
</dbReference>
<dbReference type="GO" id="GO:0003825">
    <property type="term" value="F:alpha,alpha-trehalose-phosphate synthase (UDP-forming) activity"/>
    <property type="evidence" value="ECO:0007669"/>
    <property type="project" value="UniProtKB-EC"/>
</dbReference>
<dbReference type="Gene3D" id="3.40.50.2000">
    <property type="entry name" value="Glycogen Phosphorylase B"/>
    <property type="match status" value="2"/>
</dbReference>
<keyword evidence="3" id="KW-0808">Transferase</keyword>
<protein>
    <submittedName>
        <fullName evidence="3">Trehalose 6-phosphate synthase</fullName>
        <ecNumber evidence="3">2.4.1.15</ecNumber>
    </submittedName>
</protein>
<sequence length="522" mass="59262">MPTDPKDLGPLFREMFPDRRFVVVSNREPYEHKWSQEVGEMEVRRPAGGLTSALDPLLQALGGMWVAWGSGEADAAAVDSHHRVQVPPENPSYTLRRVWLTHHDIHRYYLGFSNQFLWPLCHLRPDLTRVRSRYWERYRRVNRRFADAVLEEVQGKDAAIWFQDYHLALAPLLVRARRPDLTLAHFWHIPFPPIDIFRLAPQAGYLLRGMLANDLMGFHLPIFADNFLRCAKRLAGAEVDWEARTATLDGHTCQVGAFPISIDIDQFRQAAQADGVEEQMQRIRQRYAPKGGAIGIGVDRMDYSKGLPEKFKALEFLWDRYPEYRERFTFIQVAVPSRSDIEAYDDLSQKVDNQVREINERFGTGDWRPIHLIKQSLPVDRLAILYRTADVCMISSLQDGMNLVAKEYVASQIDGNGVLLLSLFAGAAEEMTEATHINPYDPEGCALRIRDALTLPAELRKAGMRRQQEALTGIYDWMDDLFHAWGGAAAGSAAARPPRAASGDDFENDGPFAAGAWASERT</sequence>
<comment type="caution">
    <text evidence="3">The sequence shown here is derived from an EMBL/GenBank/DDBJ whole genome shotgun (WGS) entry which is preliminary data.</text>
</comment>
<dbReference type="PANTHER" id="PTHR10788">
    <property type="entry name" value="TREHALOSE-6-PHOSPHATE SYNTHASE"/>
    <property type="match status" value="1"/>
</dbReference>
<dbReference type="SUPFAM" id="SSF53756">
    <property type="entry name" value="UDP-Glycosyltransferase/glycogen phosphorylase"/>
    <property type="match status" value="1"/>
</dbReference>
<accession>A0A841H159</accession>
<dbReference type="CDD" id="cd03788">
    <property type="entry name" value="GT20_TPS"/>
    <property type="match status" value="1"/>
</dbReference>
<proteinExistence type="inferred from homology"/>
<dbReference type="EMBL" id="JACHIA010000009">
    <property type="protein sequence ID" value="MBB6071649.1"/>
    <property type="molecule type" value="Genomic_DNA"/>
</dbReference>
<evidence type="ECO:0000256" key="1">
    <source>
        <dbReference type="ARBA" id="ARBA00008799"/>
    </source>
</evidence>
<dbReference type="AlphaFoldDB" id="A0A841H159"/>
<dbReference type="GO" id="GO:0004805">
    <property type="term" value="F:trehalose-phosphatase activity"/>
    <property type="evidence" value="ECO:0007669"/>
    <property type="project" value="TreeGrafter"/>
</dbReference>
<dbReference type="Proteomes" id="UP000582837">
    <property type="component" value="Unassembled WGS sequence"/>
</dbReference>
<reference evidence="3 4" key="1">
    <citation type="submission" date="2020-08" db="EMBL/GenBank/DDBJ databases">
        <title>Genomic Encyclopedia of Type Strains, Phase IV (KMG-IV): sequencing the most valuable type-strain genomes for metagenomic binning, comparative biology and taxonomic classification.</title>
        <authorList>
            <person name="Goeker M."/>
        </authorList>
    </citation>
    <scope>NUCLEOTIDE SEQUENCE [LARGE SCALE GENOMIC DNA]</scope>
    <source>
        <strain evidence="3 4">DSM 29007</strain>
    </source>
</reference>
<dbReference type="RefSeq" id="WP_170034863.1">
    <property type="nucleotide sequence ID" value="NZ_JABDTL010000001.1"/>
</dbReference>
<evidence type="ECO:0000313" key="4">
    <source>
        <dbReference type="Proteomes" id="UP000582837"/>
    </source>
</evidence>
<organism evidence="3 4">
    <name type="scientific">Longimicrobium terrae</name>
    <dbReference type="NCBI Taxonomy" id="1639882"/>
    <lineage>
        <taxon>Bacteria</taxon>
        <taxon>Pseudomonadati</taxon>
        <taxon>Gemmatimonadota</taxon>
        <taxon>Longimicrobiia</taxon>
        <taxon>Longimicrobiales</taxon>
        <taxon>Longimicrobiaceae</taxon>
        <taxon>Longimicrobium</taxon>
    </lineage>
</organism>